<organism evidence="2 3">
    <name type="scientific">Nocardioides hankookensis</name>
    <dbReference type="NCBI Taxonomy" id="443157"/>
    <lineage>
        <taxon>Bacteria</taxon>
        <taxon>Bacillati</taxon>
        <taxon>Actinomycetota</taxon>
        <taxon>Actinomycetes</taxon>
        <taxon>Propionibacteriales</taxon>
        <taxon>Nocardioidaceae</taxon>
        <taxon>Nocardioides</taxon>
    </lineage>
</organism>
<feature type="region of interest" description="Disordered" evidence="1">
    <location>
        <begin position="30"/>
        <end position="74"/>
    </location>
</feature>
<keyword evidence="3" id="KW-1185">Reference proteome</keyword>
<gene>
    <name evidence="2" type="ORF">ACFPYL_02635</name>
</gene>
<evidence type="ECO:0000313" key="3">
    <source>
        <dbReference type="Proteomes" id="UP001596135"/>
    </source>
</evidence>
<evidence type="ECO:0000313" key="2">
    <source>
        <dbReference type="EMBL" id="MFC6041951.1"/>
    </source>
</evidence>
<name>A0ABW1LEL5_9ACTN</name>
<sequence length="314" mass="34018">MSRSTSRGGGDGRPVPRWLVAMLFVATMSAPGCTASDGSSGPGEPAPTEAGGSGDALAEPAETTAYPPEACRRTQRRQADRLWLDAAAKDVTSSVTGDSEPARSHVRRRVEHAGATIQRACGETPASFRRFRDTVEAELAAPRFGDRQVDSVLRAWVRWGRAVDATKRPLEAVDRLRRCRTDFLPRVDVSYRIWWKWTDTGKAWWITMTIDNRTGEVLSGDMGGEAIATRVLPDPFGWEPGPRPGSGRARERLQWGGSSADVLEVPPGVLRRYVAPDADVDVHTTADGSLRVTDFDVGLGTGKGGCSFPVSEDL</sequence>
<proteinExistence type="predicted"/>
<dbReference type="Proteomes" id="UP001596135">
    <property type="component" value="Unassembled WGS sequence"/>
</dbReference>
<accession>A0ABW1LEL5</accession>
<reference evidence="3" key="1">
    <citation type="journal article" date="2019" name="Int. J. Syst. Evol. Microbiol.">
        <title>The Global Catalogue of Microorganisms (GCM) 10K type strain sequencing project: providing services to taxonomists for standard genome sequencing and annotation.</title>
        <authorList>
            <consortium name="The Broad Institute Genomics Platform"/>
            <consortium name="The Broad Institute Genome Sequencing Center for Infectious Disease"/>
            <person name="Wu L."/>
            <person name="Ma J."/>
        </authorList>
    </citation>
    <scope>NUCLEOTIDE SEQUENCE [LARGE SCALE GENOMIC DNA]</scope>
    <source>
        <strain evidence="3">CCUG 54522</strain>
    </source>
</reference>
<protein>
    <submittedName>
        <fullName evidence="2">Uncharacterized protein</fullName>
    </submittedName>
</protein>
<comment type="caution">
    <text evidence="2">The sequence shown here is derived from an EMBL/GenBank/DDBJ whole genome shotgun (WGS) entry which is preliminary data.</text>
</comment>
<evidence type="ECO:0000256" key="1">
    <source>
        <dbReference type="SAM" id="MobiDB-lite"/>
    </source>
</evidence>
<dbReference type="EMBL" id="JBHSRJ010000001">
    <property type="protein sequence ID" value="MFC6041951.1"/>
    <property type="molecule type" value="Genomic_DNA"/>
</dbReference>
<dbReference type="RefSeq" id="WP_379150040.1">
    <property type="nucleotide sequence ID" value="NZ_JBHSRJ010000001.1"/>
</dbReference>